<keyword evidence="4" id="KW-0812">Transmembrane</keyword>
<keyword evidence="1" id="KW-0732">Signal</keyword>
<protein>
    <submittedName>
        <fullName evidence="6">Inherit from bactNOG: outer membrane autotransporter barrel</fullName>
    </submittedName>
</protein>
<evidence type="ECO:0000256" key="4">
    <source>
        <dbReference type="SAM" id="Phobius"/>
    </source>
</evidence>
<evidence type="ECO:0000259" key="5">
    <source>
        <dbReference type="SMART" id="SM00181"/>
    </source>
</evidence>
<feature type="transmembrane region" description="Helical" evidence="4">
    <location>
        <begin position="439"/>
        <end position="459"/>
    </location>
</feature>
<dbReference type="CDD" id="cd00054">
    <property type="entry name" value="EGF_CA"/>
    <property type="match status" value="1"/>
</dbReference>
<feature type="region of interest" description="Disordered" evidence="3">
    <location>
        <begin position="32"/>
        <end position="72"/>
    </location>
</feature>
<keyword evidence="2" id="KW-1015">Disulfide bond</keyword>
<keyword evidence="4" id="KW-1133">Transmembrane helix</keyword>
<dbReference type="InterPro" id="IPR050969">
    <property type="entry name" value="Dev_Signal_Modulators"/>
</dbReference>
<dbReference type="InterPro" id="IPR011043">
    <property type="entry name" value="Gal_Oxase/kelch_b-propeller"/>
</dbReference>
<feature type="domain" description="EGF-like" evidence="5">
    <location>
        <begin position="777"/>
        <end position="811"/>
    </location>
</feature>
<dbReference type="PANTHER" id="PTHR14949:SF56">
    <property type="entry name" value="EGF-LIKE-DOMAIN, MULTIPLE 7"/>
    <property type="match status" value="1"/>
</dbReference>
<reference evidence="6" key="1">
    <citation type="submission" date="2020-06" db="EMBL/GenBank/DDBJ databases">
        <authorList>
            <consortium name="Plant Systems Biology data submission"/>
        </authorList>
    </citation>
    <scope>NUCLEOTIDE SEQUENCE</scope>
    <source>
        <strain evidence="6">D6</strain>
    </source>
</reference>
<feature type="compositionally biased region" description="Polar residues" evidence="3">
    <location>
        <begin position="100"/>
        <end position="112"/>
    </location>
</feature>
<name>A0A9N8HGA7_9STRA</name>
<evidence type="ECO:0000256" key="2">
    <source>
        <dbReference type="ARBA" id="ARBA00023157"/>
    </source>
</evidence>
<dbReference type="EMBL" id="CAICTM010000388">
    <property type="protein sequence ID" value="CAB9509428.1"/>
    <property type="molecule type" value="Genomic_DNA"/>
</dbReference>
<feature type="compositionally biased region" description="Polar residues" evidence="3">
    <location>
        <begin position="47"/>
        <end position="61"/>
    </location>
</feature>
<dbReference type="SUPFAM" id="SSF50965">
    <property type="entry name" value="Galactose oxidase, central domain"/>
    <property type="match status" value="1"/>
</dbReference>
<dbReference type="Proteomes" id="UP001153069">
    <property type="component" value="Unassembled WGS sequence"/>
</dbReference>
<organism evidence="6 7">
    <name type="scientific">Seminavis robusta</name>
    <dbReference type="NCBI Taxonomy" id="568900"/>
    <lineage>
        <taxon>Eukaryota</taxon>
        <taxon>Sar</taxon>
        <taxon>Stramenopiles</taxon>
        <taxon>Ochrophyta</taxon>
        <taxon>Bacillariophyta</taxon>
        <taxon>Bacillariophyceae</taxon>
        <taxon>Bacillariophycidae</taxon>
        <taxon>Naviculales</taxon>
        <taxon>Naviculaceae</taxon>
        <taxon>Seminavis</taxon>
    </lineage>
</organism>
<sequence length="1550" mass="172134">MQRPNGRDDYDVDEMIAVLEGEADVDLYDDDYYKSGAQKEEDVDDYSSMTGLPTLQPATATNDEEKSEEDLRASQAAMKQDMEKMQRQMYRFMRASMRASSNRGIMGGSSSKRSQRRMETAQGEDDSLLLREEETESGVSGMDLLPIVESSTTRDTEVPVEEEGDRRAAYRRLSSFFHRLQRRDGGVGDGGVGEEVSESRPSIMYGRSSADKAFSKTLLNFFGRNYADEDDDFMDQLPQDSFSLLMTSPLCSISFAAAFMVYAVQVCTFFLMLSNLLEKSSDPGNPLGVPANVTPAVRVTQVILLTITALSQDAIRTGIALFFKGYTNPLEAAFSPYLSCFKFVLVNLLRIAEGGCGLVVTFLLVFDSESVIDLLLNFTAVEFISQLDEIFFGLAAQGFLGRHIKEQAGTVKDTKYAAHTVMRDPHNPSAGKERRGVRLHLILLVTWLALMAAWVFLMVNQTNGKYQCQSLTIQFEDDFVSSLGAFSGIYDIDSSKSIPFQSDRVRYIDRMSGKAVFAYCVNLQAWTFSFAEDGDFPDPCTDWVAHADVSKTFDILETQSHDWTVRNPENQEITIGHFYMKCVDCDQSDEWSGECNGHGTCSNAICQCDEGRYGMRCEFLAPCTRLEMDVRFDGFVDEREWSRNYELFVVDGEEIYAYSRPVYVNEPKPGQFDVVAFTGRRWMATHTDALLSANVTAVEDPMERKRRLGKYFSDHFHAYWSDFAATFITAPMDIGTEYDSATPVELEWHVAKAKDLAHPHEVQFVDRSVAPLDGVFLCSVCHNETNPCLNDGTCVDGQCECLIGSRGSVCQIPPTGNGRCDPQFDIPRYNYDGGDCCESTCTSGDVYHCGKDETGFVDLGYFFCIHEADEWHLNRASFHDISVESRYSMALSADGHMMVLGKPTAGQVSLYDADGSEWVRRGRVLEGPLGSQFGAHVAMSKGLNNTVRNFLHVDPVRIAVSGRHRTEGFVRMYECLTEGCSQSGEDIIFQGLQRDSRTVQDVSSDGNILAFGGFNATKNSTTIRFYHYEEAVDAWSPQGITELEFEGDAYALHLSGAFDTVAIRSLSIWEAQGIDEYHRNFEATDAKAVFHYDSQSNSWEQIGHTIYHHVDGAGNSNNPDDFHMLGTRHRLSEFLHGSDSIAISADGLVMAAGFPFSTEDPGVHVYEFDPVVREWVDRGHTIKNKLADGFKGWSVALSGDGEAVVVGTGGDATATNTYFWDGHDWVEYGHSLSGGELSSMALSVDGSVLAVAGDTINVFHRNIETHCAPDKKWFHLSLTLDAHPEDTRWELISNTTGEQFLSGGPYIGNPHGFPYGDAYERSTIVVETCVPRDDCIVFSLYDKLDPMTDYFRTPDGMLSPSVYLMSVDGVEVATRRLDQACDHYYIGDSCNVCPEGFHALKVLVRTCVPYFFTLQEATAGQVLVGDNSDQFSSDGFVSYIRDGTCQNLGLEVHSYWEESCVHVADLEHDCFAFDLGAHPNWPVVNPNNSGNETELDHAHRNTEVVIIFDDQQINVDLALVGSMDAGPPSEIHFTFGGACPGDSTGGPAHK</sequence>
<feature type="domain" description="EGF-like" evidence="5">
    <location>
        <begin position="584"/>
        <end position="618"/>
    </location>
</feature>
<keyword evidence="7" id="KW-1185">Reference proteome</keyword>
<evidence type="ECO:0000256" key="1">
    <source>
        <dbReference type="ARBA" id="ARBA00022729"/>
    </source>
</evidence>
<dbReference type="SMART" id="SM00181">
    <property type="entry name" value="EGF"/>
    <property type="match status" value="2"/>
</dbReference>
<evidence type="ECO:0000313" key="6">
    <source>
        <dbReference type="EMBL" id="CAB9509428.1"/>
    </source>
</evidence>
<comment type="caution">
    <text evidence="6">The sequence shown here is derived from an EMBL/GenBank/DDBJ whole genome shotgun (WGS) entry which is preliminary data.</text>
</comment>
<feature type="region of interest" description="Disordered" evidence="3">
    <location>
        <begin position="100"/>
        <end position="126"/>
    </location>
</feature>
<keyword evidence="4" id="KW-0472">Membrane</keyword>
<dbReference type="InterPro" id="IPR000742">
    <property type="entry name" value="EGF"/>
</dbReference>
<gene>
    <name evidence="6" type="ORF">SEMRO_389_G132650.1</name>
</gene>
<dbReference type="PANTHER" id="PTHR14949">
    <property type="entry name" value="EGF-LIKE-DOMAIN, MULTIPLE 7, 8"/>
    <property type="match status" value="1"/>
</dbReference>
<evidence type="ECO:0000313" key="7">
    <source>
        <dbReference type="Proteomes" id="UP001153069"/>
    </source>
</evidence>
<dbReference type="OrthoDB" id="112528at2759"/>
<feature type="transmembrane region" description="Helical" evidence="4">
    <location>
        <begin position="253"/>
        <end position="273"/>
    </location>
</feature>
<evidence type="ECO:0000256" key="3">
    <source>
        <dbReference type="SAM" id="MobiDB-lite"/>
    </source>
</evidence>
<proteinExistence type="predicted"/>
<accession>A0A9N8HGA7</accession>